<organism evidence="3 4">
    <name type="scientific">Linum tenue</name>
    <dbReference type="NCBI Taxonomy" id="586396"/>
    <lineage>
        <taxon>Eukaryota</taxon>
        <taxon>Viridiplantae</taxon>
        <taxon>Streptophyta</taxon>
        <taxon>Embryophyta</taxon>
        <taxon>Tracheophyta</taxon>
        <taxon>Spermatophyta</taxon>
        <taxon>Magnoliopsida</taxon>
        <taxon>eudicotyledons</taxon>
        <taxon>Gunneridae</taxon>
        <taxon>Pentapetalae</taxon>
        <taxon>rosids</taxon>
        <taxon>fabids</taxon>
        <taxon>Malpighiales</taxon>
        <taxon>Linaceae</taxon>
        <taxon>Linum</taxon>
    </lineage>
</organism>
<evidence type="ECO:0000259" key="2">
    <source>
        <dbReference type="PROSITE" id="PS50104"/>
    </source>
</evidence>
<dbReference type="Proteomes" id="UP001154282">
    <property type="component" value="Unassembled WGS sequence"/>
</dbReference>
<gene>
    <name evidence="3" type="ORF">LITE_LOCUS1698</name>
</gene>
<dbReference type="PROSITE" id="PS50104">
    <property type="entry name" value="TIR"/>
    <property type="match status" value="1"/>
</dbReference>
<feature type="domain" description="TIR" evidence="2">
    <location>
        <begin position="22"/>
        <end position="145"/>
    </location>
</feature>
<comment type="caution">
    <text evidence="3">The sequence shown here is derived from an EMBL/GenBank/DDBJ whole genome shotgun (WGS) entry which is preliminary data.</text>
</comment>
<keyword evidence="1" id="KW-0520">NAD</keyword>
<dbReference type="EMBL" id="CAMGYJ010000002">
    <property type="protein sequence ID" value="CAI0377976.1"/>
    <property type="molecule type" value="Genomic_DNA"/>
</dbReference>
<dbReference type="SUPFAM" id="SSF52200">
    <property type="entry name" value="Toll/Interleukin receptor TIR domain"/>
    <property type="match status" value="1"/>
</dbReference>
<evidence type="ECO:0000256" key="1">
    <source>
        <dbReference type="ARBA" id="ARBA00023027"/>
    </source>
</evidence>
<dbReference type="InterPro" id="IPR000157">
    <property type="entry name" value="TIR_dom"/>
</dbReference>
<dbReference type="GO" id="GO:0007165">
    <property type="term" value="P:signal transduction"/>
    <property type="evidence" value="ECO:0007669"/>
    <property type="project" value="InterPro"/>
</dbReference>
<dbReference type="Pfam" id="PF01582">
    <property type="entry name" value="TIR"/>
    <property type="match status" value="1"/>
</dbReference>
<dbReference type="PANTHER" id="PTHR32009:SF155">
    <property type="entry name" value="DISEASE RESISTANCE PROTEIN (TIR-NBS-LRR CLASS)"/>
    <property type="match status" value="1"/>
</dbReference>
<reference evidence="3" key="1">
    <citation type="submission" date="2022-08" db="EMBL/GenBank/DDBJ databases">
        <authorList>
            <person name="Gutierrez-Valencia J."/>
        </authorList>
    </citation>
    <scope>NUCLEOTIDE SEQUENCE</scope>
</reference>
<proteinExistence type="predicted"/>
<sequence>MTAMESTAVASCCSSPPYTGRWDYHVFVCFRGDDVRDNFMSHLEKHLSKMNIKTFVDTQLKVTQDIDKLLSILRGTAVSVVIFSKNFANSSWCLEEVATIAEITQKFGHKTLPVFFRVDWTTVAGDDDHSPAPNEENIRCLLGNQNDISF</sequence>
<dbReference type="AlphaFoldDB" id="A0AAV0GY38"/>
<dbReference type="Gene3D" id="3.40.50.10140">
    <property type="entry name" value="Toll/interleukin-1 receptor homology (TIR) domain"/>
    <property type="match status" value="1"/>
</dbReference>
<protein>
    <recommendedName>
        <fullName evidence="2">TIR domain-containing protein</fullName>
    </recommendedName>
</protein>
<evidence type="ECO:0000313" key="4">
    <source>
        <dbReference type="Proteomes" id="UP001154282"/>
    </source>
</evidence>
<keyword evidence="4" id="KW-1185">Reference proteome</keyword>
<evidence type="ECO:0000313" key="3">
    <source>
        <dbReference type="EMBL" id="CAI0377976.1"/>
    </source>
</evidence>
<accession>A0AAV0GY38</accession>
<dbReference type="SMART" id="SM00255">
    <property type="entry name" value="TIR"/>
    <property type="match status" value="1"/>
</dbReference>
<dbReference type="InterPro" id="IPR035897">
    <property type="entry name" value="Toll_tir_struct_dom_sf"/>
</dbReference>
<name>A0AAV0GY38_9ROSI</name>
<dbReference type="PANTHER" id="PTHR32009">
    <property type="entry name" value="TMV RESISTANCE PROTEIN N-LIKE"/>
    <property type="match status" value="1"/>
</dbReference>